<dbReference type="AlphaFoldDB" id="A0A7W9EQ89"/>
<reference evidence="8 9" key="1">
    <citation type="submission" date="2020-08" db="EMBL/GenBank/DDBJ databases">
        <title>Genomic Encyclopedia of Type Strains, Phase IV (KMG-IV): sequencing the most valuable type-strain genomes for metagenomic binning, comparative biology and taxonomic classification.</title>
        <authorList>
            <person name="Goeker M."/>
        </authorList>
    </citation>
    <scope>NUCLEOTIDE SEQUENCE [LARGE SCALE GENOMIC DNA]</scope>
    <source>
        <strain evidence="8 9">DSM 27163</strain>
    </source>
</reference>
<evidence type="ECO:0000256" key="2">
    <source>
        <dbReference type="ARBA" id="ARBA00023136"/>
    </source>
</evidence>
<keyword evidence="5" id="KW-0732">Signal</keyword>
<comment type="similarity">
    <text evidence="4">Belongs to the TonB-dependent receptor family.</text>
</comment>
<dbReference type="RefSeq" id="WP_184097284.1">
    <property type="nucleotide sequence ID" value="NZ_JACIJH010000004.1"/>
</dbReference>
<protein>
    <submittedName>
        <fullName evidence="8">TonB-dependent receptor</fullName>
    </submittedName>
</protein>
<dbReference type="PANTHER" id="PTHR40980">
    <property type="entry name" value="PLUG DOMAIN-CONTAINING PROTEIN"/>
    <property type="match status" value="1"/>
</dbReference>
<evidence type="ECO:0000256" key="1">
    <source>
        <dbReference type="ARBA" id="ARBA00004442"/>
    </source>
</evidence>
<dbReference type="EMBL" id="JACIJH010000004">
    <property type="protein sequence ID" value="MBB5706407.1"/>
    <property type="molecule type" value="Genomic_DNA"/>
</dbReference>
<dbReference type="SUPFAM" id="SSF56935">
    <property type="entry name" value="Porins"/>
    <property type="match status" value="1"/>
</dbReference>
<evidence type="ECO:0000259" key="6">
    <source>
        <dbReference type="Pfam" id="PF00593"/>
    </source>
</evidence>
<dbReference type="PANTHER" id="PTHR40980:SF3">
    <property type="entry name" value="TONB-DEPENDENT RECEPTOR-LIKE BETA-BARREL DOMAIN-CONTAINING PROTEIN"/>
    <property type="match status" value="1"/>
</dbReference>
<feature type="chain" id="PRO_5030630136" evidence="5">
    <location>
        <begin position="35"/>
        <end position="1122"/>
    </location>
</feature>
<comment type="caution">
    <text evidence="8">The sequence shown here is derived from an EMBL/GenBank/DDBJ whole genome shotgun (WGS) entry which is preliminary data.</text>
</comment>
<dbReference type="Proteomes" id="UP000537161">
    <property type="component" value="Unassembled WGS sequence"/>
</dbReference>
<dbReference type="GO" id="GO:0009279">
    <property type="term" value="C:cell outer membrane"/>
    <property type="evidence" value="ECO:0007669"/>
    <property type="project" value="UniProtKB-SubCell"/>
</dbReference>
<accession>A0A7W9EQ89</accession>
<dbReference type="InterPro" id="IPR000531">
    <property type="entry name" value="Beta-barrel_TonB"/>
</dbReference>
<keyword evidence="2 4" id="KW-0472">Membrane</keyword>
<comment type="subcellular location">
    <subcellularLocation>
        <location evidence="1 4">Cell outer membrane</location>
    </subcellularLocation>
</comment>
<evidence type="ECO:0000256" key="3">
    <source>
        <dbReference type="ARBA" id="ARBA00023237"/>
    </source>
</evidence>
<keyword evidence="9" id="KW-1185">Reference proteome</keyword>
<dbReference type="Gene3D" id="2.170.130.10">
    <property type="entry name" value="TonB-dependent receptor, plug domain"/>
    <property type="match status" value="1"/>
</dbReference>
<dbReference type="InterPro" id="IPR010104">
    <property type="entry name" value="TonB_rcpt_bac"/>
</dbReference>
<keyword evidence="3" id="KW-0998">Cell outer membrane</keyword>
<gene>
    <name evidence="8" type="ORF">FHR21_001759</name>
</gene>
<dbReference type="InterPro" id="IPR036942">
    <property type="entry name" value="Beta-barrel_TonB_sf"/>
</dbReference>
<evidence type="ECO:0000259" key="7">
    <source>
        <dbReference type="Pfam" id="PF07715"/>
    </source>
</evidence>
<feature type="domain" description="TonB-dependent receptor-like beta-barrel" evidence="6">
    <location>
        <begin position="516"/>
        <end position="1077"/>
    </location>
</feature>
<evidence type="ECO:0000313" key="9">
    <source>
        <dbReference type="Proteomes" id="UP000537161"/>
    </source>
</evidence>
<proteinExistence type="inferred from homology"/>
<evidence type="ECO:0000256" key="4">
    <source>
        <dbReference type="RuleBase" id="RU003357"/>
    </source>
</evidence>
<dbReference type="Pfam" id="PF07715">
    <property type="entry name" value="Plug"/>
    <property type="match status" value="1"/>
</dbReference>
<dbReference type="InterPro" id="IPR012910">
    <property type="entry name" value="Plug_dom"/>
</dbReference>
<dbReference type="Gene3D" id="2.40.170.20">
    <property type="entry name" value="TonB-dependent receptor, beta-barrel domain"/>
    <property type="match status" value="2"/>
</dbReference>
<dbReference type="InterPro" id="IPR037066">
    <property type="entry name" value="Plug_dom_sf"/>
</dbReference>
<name>A0A7W9EQ89_9SPHN</name>
<organism evidence="8 9">
    <name type="scientific">Sphingopyxis panaciterrulae</name>
    <dbReference type="NCBI Taxonomy" id="462372"/>
    <lineage>
        <taxon>Bacteria</taxon>
        <taxon>Pseudomonadati</taxon>
        <taxon>Pseudomonadota</taxon>
        <taxon>Alphaproteobacteria</taxon>
        <taxon>Sphingomonadales</taxon>
        <taxon>Sphingomonadaceae</taxon>
        <taxon>Sphingopyxis</taxon>
    </lineage>
</organism>
<evidence type="ECO:0000256" key="5">
    <source>
        <dbReference type="SAM" id="SignalP"/>
    </source>
</evidence>
<dbReference type="NCBIfam" id="TIGR01782">
    <property type="entry name" value="TonB-Xanth-Caul"/>
    <property type="match status" value="1"/>
</dbReference>
<feature type="signal peptide" evidence="5">
    <location>
        <begin position="1"/>
        <end position="34"/>
    </location>
</feature>
<dbReference type="Pfam" id="PF00593">
    <property type="entry name" value="TonB_dep_Rec_b-barrel"/>
    <property type="match status" value="1"/>
</dbReference>
<evidence type="ECO:0000313" key="8">
    <source>
        <dbReference type="EMBL" id="MBB5706407.1"/>
    </source>
</evidence>
<keyword evidence="8" id="KW-0675">Receptor</keyword>
<feature type="domain" description="TonB-dependent receptor plug" evidence="7">
    <location>
        <begin position="67"/>
        <end position="178"/>
    </location>
</feature>
<keyword evidence="4" id="KW-0798">TonB box</keyword>
<sequence length="1122" mass="120504">MTLKGFGIGARLRGGVSLAVLAGAGLLVAAPAAAQDAAAPADETAGSGSDIVVVGVRSALQTAQERKKNAETVVDSIDATDIGAFPDNSVSSALQRVPGITVSRLQSTDDSTHPSGEPAGVLIRGLTFVRTEVNGRDSFSADSYRGLNFNDISPELMARIDAYKNQTADMIEGGIAGTVDLRTRLPFDEPGLIVTANAKATYGDRSDKWNGEFSALISKTFDTPAGRFGLMADYARSHVVTRTESVIMDKIRTYCSAGAVNPDGSGVVDADGSVHCDANPFGGTGWAFAPDGIRYSQVDYDRTREGIALAGQYESPTGDVRASVQFIQSTYHNAWLENASHAILEGTYFGTPAFNPVASTILRPQIGSSPFVFGADGMLESGLLTQAYGSWRGSFENAGVMTDTGSAVPGQPFVSYCPDPAACTNGMYFQNEARNFDHREKTRDLSANLQWDATDRLHVNFDAQWIKAKTTNDDILVATGSMADYDYSVNKDGTPEIRLLPGSGVNYADGGLANPHNYWMPFIQAHLEDNDAEELALKADVDYEFEGSDWIDSLKVGVRYSDREQNIRYSSFNWTPIAASWNCNGPGFNVDNSTPAAYPAGCGARPDFQGYGAGLFVPYSLGGGFYNGSAYDNGDLVYLSREAIRDRAKLVEGLAGPNTSPPILPGWSPICDRAEATVGCFTPPEVMKATEKTKAAYAMLRFGGDNAMLGGVNVRGNIGVRIVRTDIDSTGSVGFPQPNIFTQLLLTPCGTPLGPDAVVNPACYLTDDLIAFADGSGTPNNFKASYTNVLPSLNVRFGLDDHNFVRFGYSRAMARPDFGLLRNYVSIQAPLIDTSADSPFIVRDGAGNITGYNFIFRAESGFAGLKPVLADQFDLTFEHYRGATSFHADIFYKKLRNTVSYGEFIRSFDNGGSEQTVVMRGPRNVKDGGELYGLEAGFQTFFDFLPGLLSGLGMQANYTLVEQSGISNSNLATQGALDGGGTGGFGAGLDVSGGRGAVIDSHRLAGISKHTFNIVGLYEKGPVALRLAYNWRSRFLTNNLDCCIGLPVFQKPVGFLDGSIRFSPTPWLELSIEGQNLLNTTTVYQQQIFGDTALTPGAKPVYRDANWGRVDRRFQFGARVKF</sequence>